<feature type="region of interest" description="Disordered" evidence="14">
    <location>
        <begin position="288"/>
        <end position="312"/>
    </location>
</feature>
<keyword evidence="5 13" id="KW-0136">Cellulose degradation</keyword>
<dbReference type="InterPro" id="IPR000254">
    <property type="entry name" value="CBD"/>
</dbReference>
<dbReference type="EC" id="1.14.99.56" evidence="13"/>
<evidence type="ECO:0000256" key="10">
    <source>
        <dbReference type="ARBA" id="ARBA00023277"/>
    </source>
</evidence>
<dbReference type="PROSITE" id="PS51164">
    <property type="entry name" value="CBM1_2"/>
    <property type="match status" value="1"/>
</dbReference>
<evidence type="ECO:0000256" key="6">
    <source>
        <dbReference type="ARBA" id="ARBA00023002"/>
    </source>
</evidence>
<dbReference type="EMBL" id="CAJMWY010000788">
    <property type="protein sequence ID" value="CAE6447183.1"/>
    <property type="molecule type" value="Genomic_DNA"/>
</dbReference>
<dbReference type="PANTHER" id="PTHR33353">
    <property type="entry name" value="PUTATIVE (AFU_ORTHOLOGUE AFUA_1G12560)-RELATED"/>
    <property type="match status" value="1"/>
</dbReference>
<dbReference type="CDD" id="cd21175">
    <property type="entry name" value="LPMO_AA9"/>
    <property type="match status" value="1"/>
</dbReference>
<dbReference type="GO" id="GO:0030245">
    <property type="term" value="P:cellulose catabolic process"/>
    <property type="evidence" value="ECO:0007669"/>
    <property type="project" value="UniProtKB-UniRule"/>
</dbReference>
<dbReference type="GO" id="GO:0030248">
    <property type="term" value="F:cellulose binding"/>
    <property type="evidence" value="ECO:0007669"/>
    <property type="project" value="UniProtKB-UniRule"/>
</dbReference>
<dbReference type="Proteomes" id="UP000663861">
    <property type="component" value="Unassembled WGS sequence"/>
</dbReference>
<sequence length="385" mass="39320">MKFSALAAILASASAAYAHATVRAVFINGVDQGNGENTYIRSPPNNSPVKDLASSDVACNVNNVAVPKTLEVSGGDVITFEWSHNTRNDDIIDASHKGPVLVYVAPTSSNGAGAVWTKLYQSVYGSQWATDTLIANKGHVSITVPDLEAGEYLFRPELVTLHESDTAYNVNPARGVQLYMECIQFKVVSSGSVKLTDGIDFKTAYTYSDKGLVYNLYNEDPKTYVAPGGAVSSIAVAGQAGIGPVPAAGSKPSTSAAAPATSAVASTSAAAPATSAAAPATTEAAVTTSAVAPATTEPASTSRAPLPTSKMTTVTVRSSSAAVPTVTSVVATPSASSCPTAPSEGNSGEVVAKYYRCGGIGYTGSTTCAEGTTCVVQNPYYSQCL</sequence>
<evidence type="ECO:0000256" key="1">
    <source>
        <dbReference type="ARBA" id="ARBA00004613"/>
    </source>
</evidence>
<keyword evidence="4 15" id="KW-0732">Signal</keyword>
<evidence type="ECO:0000256" key="5">
    <source>
        <dbReference type="ARBA" id="ARBA00023001"/>
    </source>
</evidence>
<proteinExistence type="inferred from homology"/>
<comment type="function">
    <text evidence="13">Lytic polysaccharide monooxygenase (LMPO) that depolymerizes crystalline and amorphous polysaccharides via the oxidation of scissile alpha- or beta-(1-4)-glycosidic bonds, yielding C1 and/or C4 oxidation products. Catalysis by LPMOs requires the reduction of the active-site copper from Cu(II) to Cu(I) by a reducing agent and H(2)O(2) or O(2) as a cosubstrate.</text>
</comment>
<evidence type="ECO:0000256" key="8">
    <source>
        <dbReference type="ARBA" id="ARBA00023033"/>
    </source>
</evidence>
<evidence type="ECO:0000256" key="9">
    <source>
        <dbReference type="ARBA" id="ARBA00023157"/>
    </source>
</evidence>
<dbReference type="Pfam" id="PF00734">
    <property type="entry name" value="CBM_1"/>
    <property type="match status" value="1"/>
</dbReference>
<evidence type="ECO:0000256" key="4">
    <source>
        <dbReference type="ARBA" id="ARBA00022729"/>
    </source>
</evidence>
<dbReference type="GO" id="GO:0046872">
    <property type="term" value="F:metal ion binding"/>
    <property type="evidence" value="ECO:0007669"/>
    <property type="project" value="UniProtKB-KW"/>
</dbReference>
<dbReference type="InterPro" id="IPR005103">
    <property type="entry name" value="AA9_LPMO"/>
</dbReference>
<evidence type="ECO:0000256" key="2">
    <source>
        <dbReference type="ARBA" id="ARBA00022525"/>
    </source>
</evidence>
<feature type="compositionally biased region" description="Low complexity" evidence="14">
    <location>
        <begin position="288"/>
        <end position="305"/>
    </location>
</feature>
<dbReference type="Gene3D" id="2.70.50.70">
    <property type="match status" value="1"/>
</dbReference>
<dbReference type="GO" id="GO:0005576">
    <property type="term" value="C:extracellular region"/>
    <property type="evidence" value="ECO:0007669"/>
    <property type="project" value="UniProtKB-SubCell"/>
</dbReference>
<dbReference type="AlphaFoldDB" id="A0A8H3GFR6"/>
<keyword evidence="6" id="KW-0560">Oxidoreductase</keyword>
<evidence type="ECO:0000259" key="16">
    <source>
        <dbReference type="PROSITE" id="PS51164"/>
    </source>
</evidence>
<evidence type="ECO:0000256" key="7">
    <source>
        <dbReference type="ARBA" id="ARBA00023008"/>
    </source>
</evidence>
<keyword evidence="2 13" id="KW-0964">Secreted</keyword>
<evidence type="ECO:0000256" key="11">
    <source>
        <dbReference type="ARBA" id="ARBA00023326"/>
    </source>
</evidence>
<comment type="similarity">
    <text evidence="12">Belongs to the polysaccharide monooxygenase AA9 family.</text>
</comment>
<name>A0A8H3GFR6_9AGAM</name>
<evidence type="ECO:0000256" key="14">
    <source>
        <dbReference type="SAM" id="MobiDB-lite"/>
    </source>
</evidence>
<dbReference type="PANTHER" id="PTHR33353:SF17">
    <property type="entry name" value="ENDO-BETA-1,4-GLUCANASE D"/>
    <property type="match status" value="1"/>
</dbReference>
<evidence type="ECO:0000256" key="3">
    <source>
        <dbReference type="ARBA" id="ARBA00022723"/>
    </source>
</evidence>
<dbReference type="SUPFAM" id="SSF57180">
    <property type="entry name" value="Cellulose-binding domain"/>
    <property type="match status" value="1"/>
</dbReference>
<keyword evidence="8" id="KW-0503">Monooxygenase</keyword>
<comment type="subcellular location">
    <subcellularLocation>
        <location evidence="1 13">Secreted</location>
    </subcellularLocation>
</comment>
<keyword evidence="7" id="KW-0186">Copper</keyword>
<keyword evidence="11 13" id="KW-0624">Polysaccharide degradation</keyword>
<dbReference type="GO" id="GO:0008810">
    <property type="term" value="F:cellulase activity"/>
    <property type="evidence" value="ECO:0007669"/>
    <property type="project" value="UniProtKB-UniRule"/>
</dbReference>
<keyword evidence="3" id="KW-0479">Metal-binding</keyword>
<feature type="chain" id="PRO_5034292693" description="AA9 family lytic polysaccharide monooxygenase" evidence="15">
    <location>
        <begin position="21"/>
        <end position="385"/>
    </location>
</feature>
<comment type="domain">
    <text evidence="13">Has a modular structure: an endo-beta-1,4-glucanase catalytic module at the N-terminus, a linker rich in serines and threonines, and a C-terminal carbohydrate-binding module (CBM).</text>
</comment>
<feature type="signal peptide" evidence="15">
    <location>
        <begin position="1"/>
        <end position="20"/>
    </location>
</feature>
<evidence type="ECO:0000313" key="17">
    <source>
        <dbReference type="EMBL" id="CAE6447183.1"/>
    </source>
</evidence>
<dbReference type="InterPro" id="IPR035971">
    <property type="entry name" value="CBD_sf"/>
</dbReference>
<accession>A0A8H3GFR6</accession>
<organism evidence="17 18">
    <name type="scientific">Rhizoctonia solani</name>
    <dbReference type="NCBI Taxonomy" id="456999"/>
    <lineage>
        <taxon>Eukaryota</taxon>
        <taxon>Fungi</taxon>
        <taxon>Dikarya</taxon>
        <taxon>Basidiomycota</taxon>
        <taxon>Agaricomycotina</taxon>
        <taxon>Agaricomycetes</taxon>
        <taxon>Cantharellales</taxon>
        <taxon>Ceratobasidiaceae</taxon>
        <taxon>Rhizoctonia</taxon>
    </lineage>
</organism>
<comment type="catalytic activity">
    <reaction evidence="13">
        <text>[(1-&gt;4)-beta-D-glucosyl]n+m + reduced acceptor + O2 = 4-dehydro-beta-D-glucosyl-[(1-&gt;4)-beta-D-glucosyl]n-1 + [(1-&gt;4)-beta-D-glucosyl]m + acceptor + H2O.</text>
        <dbReference type="EC" id="1.14.99.56"/>
    </reaction>
</comment>
<gene>
    <name evidence="17" type="ORF">RDB_LOCUS49573</name>
</gene>
<dbReference type="PROSITE" id="PS00562">
    <property type="entry name" value="CBM1_1"/>
    <property type="match status" value="1"/>
</dbReference>
<feature type="domain" description="CBM1" evidence="16">
    <location>
        <begin position="349"/>
        <end position="385"/>
    </location>
</feature>
<protein>
    <recommendedName>
        <fullName evidence="13">AA9 family lytic polysaccharide monooxygenase</fullName>
        <ecNumber evidence="13">1.14.99.56</ecNumber>
    </recommendedName>
    <alternativeName>
        <fullName evidence="13">Endo-beta-1,4-glucanase</fullName>
    </alternativeName>
    <alternativeName>
        <fullName evidence="13">Glycosyl hydrolase 61 family protein</fullName>
    </alternativeName>
</protein>
<dbReference type="Pfam" id="PF03443">
    <property type="entry name" value="AA9"/>
    <property type="match status" value="1"/>
</dbReference>
<evidence type="ECO:0000256" key="15">
    <source>
        <dbReference type="SAM" id="SignalP"/>
    </source>
</evidence>
<comment type="caution">
    <text evidence="17">The sequence shown here is derived from an EMBL/GenBank/DDBJ whole genome shotgun (WGS) entry which is preliminary data.</text>
</comment>
<keyword evidence="9 13" id="KW-1015">Disulfide bond</keyword>
<dbReference type="InterPro" id="IPR049892">
    <property type="entry name" value="AA9"/>
</dbReference>
<reference evidence="17" key="1">
    <citation type="submission" date="2021-01" db="EMBL/GenBank/DDBJ databases">
        <authorList>
            <person name="Kaushik A."/>
        </authorList>
    </citation>
    <scope>NUCLEOTIDE SEQUENCE</scope>
    <source>
        <strain evidence="17">AG4-RS23</strain>
    </source>
</reference>
<dbReference type="GO" id="GO:0004497">
    <property type="term" value="F:monooxygenase activity"/>
    <property type="evidence" value="ECO:0007669"/>
    <property type="project" value="UniProtKB-KW"/>
</dbReference>
<keyword evidence="10 13" id="KW-0119">Carbohydrate metabolism</keyword>
<evidence type="ECO:0000256" key="12">
    <source>
        <dbReference type="ARBA" id="ARBA00044502"/>
    </source>
</evidence>
<dbReference type="SMART" id="SM00236">
    <property type="entry name" value="fCBD"/>
    <property type="match status" value="1"/>
</dbReference>
<evidence type="ECO:0000256" key="13">
    <source>
        <dbReference type="RuleBase" id="RU368122"/>
    </source>
</evidence>
<evidence type="ECO:0000313" key="18">
    <source>
        <dbReference type="Proteomes" id="UP000663861"/>
    </source>
</evidence>